<dbReference type="PANTHER" id="PTHR43130:SF3">
    <property type="entry name" value="HTH-TYPE TRANSCRIPTIONAL REGULATOR RV1931C"/>
    <property type="match status" value="1"/>
</dbReference>
<name>A0ABT3IK05_9BACT</name>
<dbReference type="PROSITE" id="PS01124">
    <property type="entry name" value="HTH_ARAC_FAMILY_2"/>
    <property type="match status" value="1"/>
</dbReference>
<evidence type="ECO:0000256" key="1">
    <source>
        <dbReference type="ARBA" id="ARBA00023015"/>
    </source>
</evidence>
<dbReference type="SUPFAM" id="SSF46689">
    <property type="entry name" value="Homeodomain-like"/>
    <property type="match status" value="1"/>
</dbReference>
<evidence type="ECO:0000313" key="4">
    <source>
        <dbReference type="EMBL" id="MCW3484279.1"/>
    </source>
</evidence>
<dbReference type="InterPro" id="IPR018060">
    <property type="entry name" value="HTH_AraC"/>
</dbReference>
<dbReference type="Pfam" id="PF01965">
    <property type="entry name" value="DJ-1_PfpI"/>
    <property type="match status" value="1"/>
</dbReference>
<keyword evidence="1" id="KW-0805">Transcription regulation</keyword>
<dbReference type="InterPro" id="IPR002818">
    <property type="entry name" value="DJ-1/PfpI"/>
</dbReference>
<dbReference type="SUPFAM" id="SSF52317">
    <property type="entry name" value="Class I glutamine amidotransferase-like"/>
    <property type="match status" value="1"/>
</dbReference>
<evidence type="ECO:0000259" key="3">
    <source>
        <dbReference type="PROSITE" id="PS01124"/>
    </source>
</evidence>
<accession>A0ABT3IK05</accession>
<gene>
    <name evidence="4" type="ORF">OL497_10265</name>
</gene>
<reference evidence="4 5" key="1">
    <citation type="submission" date="2022-10" db="EMBL/GenBank/DDBJ databases">
        <title>Chitinophaga nivalis PC15 sp. nov., isolated from Pyeongchang county, South Korea.</title>
        <authorList>
            <person name="Trinh H.N."/>
        </authorList>
    </citation>
    <scope>NUCLEOTIDE SEQUENCE [LARGE SCALE GENOMIC DNA]</scope>
    <source>
        <strain evidence="4 5">PC14</strain>
    </source>
</reference>
<protein>
    <submittedName>
        <fullName evidence="4">DJ-1/PfpI family protein</fullName>
    </submittedName>
</protein>
<dbReference type="InterPro" id="IPR009057">
    <property type="entry name" value="Homeodomain-like_sf"/>
</dbReference>
<sequence length="306" mass="34141">MQVVFMLPPQVHLLDLAGPAHIFYEAACYGAPIQLVYSSIYTGESAAVSSAALSFRELVPFDQLTLRAGDLVFVPGLDSALLFDPHFNSLSAPFQQWLYHQHQQGITVCAVCTGAFLLAAAGLLDHKNCTTHWKYTSAFSQRYPAARLLTNRLFVEEAGIYTSAGVASGIDLALYLTEQLWGPQFAAKIAKEVVIYFRRTSEDEQLNIFTQYRNHLDQRIHEVQDILSRTPSQRHTLAALAQKVHVSPRNLTRLFRKTTGITIGAYQDQLRTTHARQLLGEGHTLQAAAQQCGFKSINSLRRLLQP</sequence>
<dbReference type="SMART" id="SM00342">
    <property type="entry name" value="HTH_ARAC"/>
    <property type="match status" value="1"/>
</dbReference>
<dbReference type="InterPro" id="IPR029062">
    <property type="entry name" value="Class_I_gatase-like"/>
</dbReference>
<organism evidence="4 5">
    <name type="scientific">Chitinophaga nivalis</name>
    <dbReference type="NCBI Taxonomy" id="2991709"/>
    <lineage>
        <taxon>Bacteria</taxon>
        <taxon>Pseudomonadati</taxon>
        <taxon>Bacteroidota</taxon>
        <taxon>Chitinophagia</taxon>
        <taxon>Chitinophagales</taxon>
        <taxon>Chitinophagaceae</taxon>
        <taxon>Chitinophaga</taxon>
    </lineage>
</organism>
<dbReference type="Gene3D" id="1.10.10.60">
    <property type="entry name" value="Homeodomain-like"/>
    <property type="match status" value="1"/>
</dbReference>
<keyword evidence="2" id="KW-0804">Transcription</keyword>
<dbReference type="RefSeq" id="WP_264729798.1">
    <property type="nucleotide sequence ID" value="NZ_JAPDNR010000001.1"/>
</dbReference>
<feature type="domain" description="HTH araC/xylS-type" evidence="3">
    <location>
        <begin position="221"/>
        <end position="306"/>
    </location>
</feature>
<dbReference type="Proteomes" id="UP001207742">
    <property type="component" value="Unassembled WGS sequence"/>
</dbReference>
<proteinExistence type="predicted"/>
<dbReference type="Gene3D" id="3.40.50.880">
    <property type="match status" value="1"/>
</dbReference>
<evidence type="ECO:0000313" key="5">
    <source>
        <dbReference type="Proteomes" id="UP001207742"/>
    </source>
</evidence>
<evidence type="ECO:0000256" key="2">
    <source>
        <dbReference type="ARBA" id="ARBA00023163"/>
    </source>
</evidence>
<dbReference type="Pfam" id="PF12833">
    <property type="entry name" value="HTH_18"/>
    <property type="match status" value="1"/>
</dbReference>
<keyword evidence="5" id="KW-1185">Reference proteome</keyword>
<dbReference type="InterPro" id="IPR052158">
    <property type="entry name" value="INH-QAR"/>
</dbReference>
<dbReference type="PANTHER" id="PTHR43130">
    <property type="entry name" value="ARAC-FAMILY TRANSCRIPTIONAL REGULATOR"/>
    <property type="match status" value="1"/>
</dbReference>
<comment type="caution">
    <text evidence="4">The sequence shown here is derived from an EMBL/GenBank/DDBJ whole genome shotgun (WGS) entry which is preliminary data.</text>
</comment>
<dbReference type="EMBL" id="JAPDNS010000001">
    <property type="protein sequence ID" value="MCW3484279.1"/>
    <property type="molecule type" value="Genomic_DNA"/>
</dbReference>